<dbReference type="Pfam" id="PF13181">
    <property type="entry name" value="TPR_8"/>
    <property type="match status" value="1"/>
</dbReference>
<keyword evidence="7 8" id="KW-0802">TPR repeat</keyword>
<dbReference type="SUPFAM" id="SSF53448">
    <property type="entry name" value="Nucleotide-diphospho-sugar transferases"/>
    <property type="match status" value="1"/>
</dbReference>
<protein>
    <recommendedName>
        <fullName evidence="3">protein O-GlcNAc transferase</fullName>
        <ecNumber evidence="3">2.4.1.255</ecNumber>
    </recommendedName>
</protein>
<proteinExistence type="inferred from homology"/>
<evidence type="ECO:0000256" key="5">
    <source>
        <dbReference type="ARBA" id="ARBA00022679"/>
    </source>
</evidence>
<evidence type="ECO:0000256" key="1">
    <source>
        <dbReference type="ARBA" id="ARBA00004922"/>
    </source>
</evidence>
<dbReference type="EC" id="2.4.1.255" evidence="3"/>
<evidence type="ECO:0000259" key="9">
    <source>
        <dbReference type="Pfam" id="PF13844"/>
    </source>
</evidence>
<dbReference type="InterPro" id="IPR029489">
    <property type="entry name" value="OGT/SEC/SPY_C"/>
</dbReference>
<dbReference type="SUPFAM" id="SSF53756">
    <property type="entry name" value="UDP-Glycosyltransferase/glycogen phosphorylase"/>
    <property type="match status" value="1"/>
</dbReference>
<dbReference type="STRING" id="1202772.A0A1V9Z092"/>
<evidence type="ECO:0000256" key="4">
    <source>
        <dbReference type="ARBA" id="ARBA00022676"/>
    </source>
</evidence>
<comment type="caution">
    <text evidence="10">The sequence shown here is derived from an EMBL/GenBank/DDBJ whole genome shotgun (WGS) entry which is preliminary data.</text>
</comment>
<gene>
    <name evidence="10" type="ORF">ACHHYP_04718</name>
</gene>
<feature type="domain" description="O-GlcNAc transferase C-terminal" evidence="9">
    <location>
        <begin position="469"/>
        <end position="629"/>
    </location>
</feature>
<dbReference type="Gene3D" id="3.40.50.2000">
    <property type="entry name" value="Glycogen Phosphorylase B"/>
    <property type="match status" value="1"/>
</dbReference>
<dbReference type="OrthoDB" id="9991317at2759"/>
<evidence type="ECO:0000256" key="8">
    <source>
        <dbReference type="PROSITE-ProRule" id="PRU00339"/>
    </source>
</evidence>
<keyword evidence="5" id="KW-0808">Transferase</keyword>
<dbReference type="EMBL" id="JNBR01000535">
    <property type="protein sequence ID" value="OQR91418.1"/>
    <property type="molecule type" value="Genomic_DNA"/>
</dbReference>
<dbReference type="GO" id="GO:0006493">
    <property type="term" value="P:protein O-linked glycosylation"/>
    <property type="evidence" value="ECO:0007669"/>
    <property type="project" value="TreeGrafter"/>
</dbReference>
<dbReference type="InterPro" id="IPR029044">
    <property type="entry name" value="Nucleotide-diphossugar_trans"/>
</dbReference>
<dbReference type="InterPro" id="IPR019734">
    <property type="entry name" value="TPR_rpt"/>
</dbReference>
<evidence type="ECO:0000256" key="3">
    <source>
        <dbReference type="ARBA" id="ARBA00011970"/>
    </source>
</evidence>
<dbReference type="SMART" id="SM00028">
    <property type="entry name" value="TPR"/>
    <property type="match status" value="4"/>
</dbReference>
<comment type="similarity">
    <text evidence="2">Belongs to the glycosyltransferase 41 family. O-GlcNAc transferase subfamily.</text>
</comment>
<evidence type="ECO:0000256" key="6">
    <source>
        <dbReference type="ARBA" id="ARBA00022737"/>
    </source>
</evidence>
<dbReference type="Proteomes" id="UP000243579">
    <property type="component" value="Unassembled WGS sequence"/>
</dbReference>
<dbReference type="Gene3D" id="1.25.40.10">
    <property type="entry name" value="Tetratricopeptide repeat domain"/>
    <property type="match status" value="1"/>
</dbReference>
<dbReference type="Pfam" id="PF13844">
    <property type="entry name" value="Glyco_transf_41"/>
    <property type="match status" value="1"/>
</dbReference>
<dbReference type="SUPFAM" id="SSF48452">
    <property type="entry name" value="TPR-like"/>
    <property type="match status" value="1"/>
</dbReference>
<evidence type="ECO:0000313" key="10">
    <source>
        <dbReference type="EMBL" id="OQR91418.1"/>
    </source>
</evidence>
<keyword evidence="11" id="KW-1185">Reference proteome</keyword>
<dbReference type="Gene3D" id="3.40.50.11380">
    <property type="match status" value="1"/>
</dbReference>
<keyword evidence="4" id="KW-0328">Glycosyltransferase</keyword>
<evidence type="ECO:0000313" key="11">
    <source>
        <dbReference type="Proteomes" id="UP000243579"/>
    </source>
</evidence>
<reference evidence="10 11" key="1">
    <citation type="journal article" date="2014" name="Genome Biol. Evol.">
        <title>The secreted proteins of Achlya hypogyna and Thraustotheca clavata identify the ancestral oomycete secretome and reveal gene acquisitions by horizontal gene transfer.</title>
        <authorList>
            <person name="Misner I."/>
            <person name="Blouin N."/>
            <person name="Leonard G."/>
            <person name="Richards T.A."/>
            <person name="Lane C.E."/>
        </authorList>
    </citation>
    <scope>NUCLEOTIDE SEQUENCE [LARGE SCALE GENOMIC DNA]</scope>
    <source>
        <strain evidence="10 11">ATCC 48635</strain>
    </source>
</reference>
<organism evidence="10 11">
    <name type="scientific">Achlya hypogyna</name>
    <name type="common">Oomycete</name>
    <name type="synonym">Protoachlya hypogyna</name>
    <dbReference type="NCBI Taxonomy" id="1202772"/>
    <lineage>
        <taxon>Eukaryota</taxon>
        <taxon>Sar</taxon>
        <taxon>Stramenopiles</taxon>
        <taxon>Oomycota</taxon>
        <taxon>Saprolegniomycetes</taxon>
        <taxon>Saprolegniales</taxon>
        <taxon>Achlyaceae</taxon>
        <taxon>Achlya</taxon>
    </lineage>
</organism>
<accession>A0A1V9Z092</accession>
<dbReference type="PROSITE" id="PS50005">
    <property type="entry name" value="TPR"/>
    <property type="match status" value="1"/>
</dbReference>
<evidence type="ECO:0000256" key="2">
    <source>
        <dbReference type="ARBA" id="ARBA00005386"/>
    </source>
</evidence>
<dbReference type="InterPro" id="IPR011990">
    <property type="entry name" value="TPR-like_helical_dom_sf"/>
</dbReference>
<sequence length="1051" mass="115393">MIGASGFRSFASSYAYALLLRNHFPDTDPMPAFEVAVALAQPPLHKAHIDAINSLGLLQSAHGAHAAAVATYEAALAAINETTLEHLPLLVNLQATHVALGHFTAALPLAREATRLAPSEPVTHHNLGSIYYQLRQFDVAQVHFEEAVRVEPRWHHSYLGLGLVFAEYGNASASVEAYAAALAVVESTEVADTVRLQLATAELPRIPDSGDHVVASRMRYATQLAALQARPLQLQPNPVDSIGSGSMGYYLIYQGGIDRPLREALANIYRCSMPGLSYVAPHVLAHRAHTDVYRAEGRRMRVGVLSAYFRDHTVGVLLQRVLAQLDKAKIELYLLRFPTATTNLTTRLVANVEHDIELPFSVVHAQQTIGALALDVIVFSEIGMNPESYFLAFAQLALRSVAFWGHAVTSGITTVDYAITSPLFQAHQEHYTECLYAMPGLTTAFQKPRVVEDPTDAVVQALAALNQTIYFVPQTLYKLHPAFDALVRAILEQHVDSVLVFLLGSMPHLADQVQMRWRRVLPASLVARMYFLPFLPPAQFLRVCAAADVVLDTFPVGGGRTSLEIFAVGTPIIVHESRTTILQLSAAMYELMGISDLIAYSDADYVAKAVQVGRNASYRADLSRRIMANHHVLYDQSTAADDWTSMLKTVLALPPPTTKCPAIATDDPIVFGIYIFVEPLQKTFAFRVRASQVANTTAVADAFGTAHNLEPLYVAFIDSVLYRGVARLKQPIVATVTFPSPVLPSDTIVVDVRFGDDVALVAHHCLWKHRVPSSPAAVQHVLDRLRAGVGKRDASAAWRAARERFPLQRPYARRAVTDKCVTLVITTCKRLELFLATMASMAPLRRSSAVCSTIVIDDHSSSADRRAMEAAYPDAHFLYTTVKGHAHSLNTLLHIVSTRFVLYVEDDWRFVAAKRNVIDDALAVFNDTWARPDVRLVQVLLNEQGCGWSLTTGGGVPYRLREFAVVDHACSAWPGFSLNPGVWDLDLLKAQRLSFDMASDIFERAFSLQVLHAGLHVATLATTAAEHIGAPPGSNQSAYVLNGMPRRFDVR</sequence>
<evidence type="ECO:0000256" key="7">
    <source>
        <dbReference type="ARBA" id="ARBA00022803"/>
    </source>
</evidence>
<feature type="repeat" description="TPR" evidence="8">
    <location>
        <begin position="121"/>
        <end position="154"/>
    </location>
</feature>
<dbReference type="AlphaFoldDB" id="A0A1V9Z092"/>
<name>A0A1V9Z092_ACHHY</name>
<dbReference type="PANTHER" id="PTHR44998:SF1">
    <property type="entry name" value="UDP-N-ACETYLGLUCOSAMINE--PEPTIDE N-ACETYLGLUCOSAMINYLTRANSFERASE 110 KDA SUBUNIT"/>
    <property type="match status" value="1"/>
</dbReference>
<dbReference type="PANTHER" id="PTHR44998">
    <property type="match status" value="1"/>
</dbReference>
<keyword evidence="6" id="KW-0677">Repeat</keyword>
<comment type="pathway">
    <text evidence="1">Protein modification; protein glycosylation.</text>
</comment>
<dbReference type="GO" id="GO:0097363">
    <property type="term" value="F:protein O-acetylglucosaminyltransferase activity"/>
    <property type="evidence" value="ECO:0007669"/>
    <property type="project" value="UniProtKB-EC"/>
</dbReference>